<dbReference type="InterPro" id="IPR054608">
    <property type="entry name" value="SYY-like_C"/>
</dbReference>
<comment type="similarity">
    <text evidence="10 11">Belongs to the class-I aminoacyl-tRNA synthetase family. TyrS type 1 subfamily.</text>
</comment>
<feature type="binding site" evidence="11">
    <location>
        <position position="231"/>
    </location>
    <ligand>
        <name>ATP</name>
        <dbReference type="ChEBI" id="CHEBI:30616"/>
    </ligand>
</feature>
<dbReference type="InterPro" id="IPR002305">
    <property type="entry name" value="aa-tRNA-synth_Ic"/>
</dbReference>
<evidence type="ECO:0000256" key="8">
    <source>
        <dbReference type="ARBA" id="ARBA00023146"/>
    </source>
</evidence>
<dbReference type="FunFam" id="1.10.240.10:FF:000001">
    <property type="entry name" value="Tyrosine--tRNA ligase"/>
    <property type="match status" value="1"/>
</dbReference>
<dbReference type="EMBL" id="SGKU01000052">
    <property type="protein sequence ID" value="NFA43859.1"/>
    <property type="molecule type" value="Genomic_DNA"/>
</dbReference>
<dbReference type="Proteomes" id="UP000472355">
    <property type="component" value="Unassembled WGS sequence"/>
</dbReference>
<comment type="function">
    <text evidence="11">Catalyzes the attachment of tyrosine to tRNA(Tyr) in a two-step reaction: tyrosine is first activated by ATP to form Tyr-AMP and then transferred to the acceptor end of tRNA(Tyr).</text>
</comment>
<dbReference type="InterPro" id="IPR024107">
    <property type="entry name" value="Tyr-tRNA-ligase_bac_1"/>
</dbReference>
<feature type="binding site" evidence="11">
    <location>
        <position position="168"/>
    </location>
    <ligand>
        <name>L-tyrosine</name>
        <dbReference type="ChEBI" id="CHEBI:58315"/>
    </ligand>
</feature>
<gene>
    <name evidence="11" type="primary">tyrS</name>
    <name evidence="14" type="ORF">EXM65_15120</name>
</gene>
<keyword evidence="2 11" id="KW-0963">Cytoplasm</keyword>
<keyword evidence="7 11" id="KW-0648">Protein biosynthesis</keyword>
<dbReference type="HAMAP" id="MF_02006">
    <property type="entry name" value="Tyr_tRNA_synth_type1"/>
    <property type="match status" value="1"/>
</dbReference>
<name>A0A6M0SSW1_CLOBO</name>
<evidence type="ECO:0000256" key="11">
    <source>
        <dbReference type="HAMAP-Rule" id="MF_02006"/>
    </source>
</evidence>
<evidence type="ECO:0000259" key="13">
    <source>
        <dbReference type="Pfam" id="PF22421"/>
    </source>
</evidence>
<comment type="catalytic activity">
    <reaction evidence="9 11">
        <text>tRNA(Tyr) + L-tyrosine + ATP = L-tyrosyl-tRNA(Tyr) + AMP + diphosphate + H(+)</text>
        <dbReference type="Rhea" id="RHEA:10220"/>
        <dbReference type="Rhea" id="RHEA-COMP:9706"/>
        <dbReference type="Rhea" id="RHEA-COMP:9707"/>
        <dbReference type="ChEBI" id="CHEBI:15378"/>
        <dbReference type="ChEBI" id="CHEBI:30616"/>
        <dbReference type="ChEBI" id="CHEBI:33019"/>
        <dbReference type="ChEBI" id="CHEBI:58315"/>
        <dbReference type="ChEBI" id="CHEBI:78442"/>
        <dbReference type="ChEBI" id="CHEBI:78536"/>
        <dbReference type="ChEBI" id="CHEBI:456215"/>
        <dbReference type="EC" id="6.1.1.1"/>
    </reaction>
</comment>
<evidence type="ECO:0000256" key="10">
    <source>
        <dbReference type="ARBA" id="ARBA00060965"/>
    </source>
</evidence>
<dbReference type="EC" id="6.1.1.1" evidence="11"/>
<dbReference type="GO" id="GO:0003723">
    <property type="term" value="F:RNA binding"/>
    <property type="evidence" value="ECO:0007669"/>
    <property type="project" value="UniProtKB-KW"/>
</dbReference>
<dbReference type="PROSITE" id="PS50889">
    <property type="entry name" value="S4"/>
    <property type="match status" value="1"/>
</dbReference>
<protein>
    <recommendedName>
        <fullName evidence="11">Tyrosine--tRNA ligase</fullName>
        <ecNumber evidence="11">6.1.1.1</ecNumber>
    </recommendedName>
    <alternativeName>
        <fullName evidence="11">Tyrosyl-tRNA synthetase</fullName>
        <shortName evidence="11">TyrRS</shortName>
    </alternativeName>
</protein>
<dbReference type="GO" id="GO:0006437">
    <property type="term" value="P:tyrosyl-tRNA aminoacylation"/>
    <property type="evidence" value="ECO:0007669"/>
    <property type="project" value="UniProtKB-UniRule"/>
</dbReference>
<dbReference type="PRINTS" id="PR01040">
    <property type="entry name" value="TRNASYNTHTYR"/>
</dbReference>
<dbReference type="Pfam" id="PF22421">
    <property type="entry name" value="SYY_C-terminal"/>
    <property type="match status" value="1"/>
</dbReference>
<proteinExistence type="inferred from homology"/>
<dbReference type="Pfam" id="PF00579">
    <property type="entry name" value="tRNA-synt_1b"/>
    <property type="match status" value="1"/>
</dbReference>
<dbReference type="InterPro" id="IPR002307">
    <property type="entry name" value="Tyr-tRNA-ligase"/>
</dbReference>
<dbReference type="NCBIfam" id="TIGR00234">
    <property type="entry name" value="tyrS"/>
    <property type="match status" value="1"/>
</dbReference>
<feature type="domain" description="Tyrosine--tRNA ligase SYY-like C-terminal" evidence="13">
    <location>
        <begin position="325"/>
        <end position="401"/>
    </location>
</feature>
<dbReference type="PANTHER" id="PTHR11766:SF0">
    <property type="entry name" value="TYROSINE--TRNA LIGASE, MITOCHONDRIAL"/>
    <property type="match status" value="1"/>
</dbReference>
<evidence type="ECO:0000256" key="4">
    <source>
        <dbReference type="ARBA" id="ARBA00022741"/>
    </source>
</evidence>
<dbReference type="SUPFAM" id="SSF55174">
    <property type="entry name" value="Alpha-L RNA-binding motif"/>
    <property type="match status" value="1"/>
</dbReference>
<evidence type="ECO:0000256" key="2">
    <source>
        <dbReference type="ARBA" id="ARBA00022490"/>
    </source>
</evidence>
<dbReference type="GO" id="GO:0005524">
    <property type="term" value="F:ATP binding"/>
    <property type="evidence" value="ECO:0007669"/>
    <property type="project" value="UniProtKB-UniRule"/>
</dbReference>
<evidence type="ECO:0000256" key="7">
    <source>
        <dbReference type="ARBA" id="ARBA00022917"/>
    </source>
</evidence>
<comment type="subcellular location">
    <subcellularLocation>
        <location evidence="1 11">Cytoplasm</location>
    </subcellularLocation>
</comment>
<dbReference type="SUPFAM" id="SSF52374">
    <property type="entry name" value="Nucleotidylyl transferase"/>
    <property type="match status" value="1"/>
</dbReference>
<dbReference type="CDD" id="cd00805">
    <property type="entry name" value="TyrRS_core"/>
    <property type="match status" value="1"/>
</dbReference>
<dbReference type="Gene3D" id="3.40.50.620">
    <property type="entry name" value="HUPs"/>
    <property type="match status" value="1"/>
</dbReference>
<feature type="binding site" evidence="11">
    <location>
        <position position="35"/>
    </location>
    <ligand>
        <name>L-tyrosine</name>
        <dbReference type="ChEBI" id="CHEBI:58315"/>
    </ligand>
</feature>
<dbReference type="GO" id="GO:0004831">
    <property type="term" value="F:tyrosine-tRNA ligase activity"/>
    <property type="evidence" value="ECO:0007669"/>
    <property type="project" value="UniProtKB-UniRule"/>
</dbReference>
<keyword evidence="5 11" id="KW-0067">ATP-binding</keyword>
<comment type="subunit">
    <text evidence="11">Homodimer.</text>
</comment>
<evidence type="ECO:0000256" key="9">
    <source>
        <dbReference type="ARBA" id="ARBA00048248"/>
    </source>
</evidence>
<dbReference type="InterPro" id="IPR024088">
    <property type="entry name" value="Tyr-tRNA-ligase_bac-type"/>
</dbReference>
<dbReference type="CDD" id="cd00165">
    <property type="entry name" value="S4"/>
    <property type="match status" value="1"/>
</dbReference>
<dbReference type="FunFam" id="3.40.50.620:FF:000008">
    <property type="entry name" value="Tyrosine--tRNA ligase"/>
    <property type="match status" value="1"/>
</dbReference>
<feature type="binding site" evidence="11">
    <location>
        <position position="172"/>
    </location>
    <ligand>
        <name>L-tyrosine</name>
        <dbReference type="ChEBI" id="CHEBI:58315"/>
    </ligand>
</feature>
<dbReference type="InterPro" id="IPR001412">
    <property type="entry name" value="aa-tRNA-synth_I_CS"/>
</dbReference>
<evidence type="ECO:0000256" key="12">
    <source>
        <dbReference type="PROSITE-ProRule" id="PRU00182"/>
    </source>
</evidence>
<keyword evidence="4 11" id="KW-0547">Nucleotide-binding</keyword>
<dbReference type="GO" id="GO:0042803">
    <property type="term" value="F:protein homodimerization activity"/>
    <property type="evidence" value="ECO:0007669"/>
    <property type="project" value="UniProtKB-ARBA"/>
</dbReference>
<feature type="short sequence motif" description="'KMSKS' region" evidence="11">
    <location>
        <begin position="228"/>
        <end position="232"/>
    </location>
</feature>
<keyword evidence="8 11" id="KW-0030">Aminoacyl-tRNA synthetase</keyword>
<evidence type="ECO:0000313" key="15">
    <source>
        <dbReference type="Proteomes" id="UP000472355"/>
    </source>
</evidence>
<keyword evidence="3 11" id="KW-0436">Ligase</keyword>
<dbReference type="InterPro" id="IPR014729">
    <property type="entry name" value="Rossmann-like_a/b/a_fold"/>
</dbReference>
<dbReference type="PROSITE" id="PS00178">
    <property type="entry name" value="AA_TRNA_LIGASE_I"/>
    <property type="match status" value="1"/>
</dbReference>
<evidence type="ECO:0000256" key="1">
    <source>
        <dbReference type="ARBA" id="ARBA00004496"/>
    </source>
</evidence>
<dbReference type="Gene3D" id="3.10.290.10">
    <property type="entry name" value="RNA-binding S4 domain"/>
    <property type="match status" value="1"/>
</dbReference>
<dbReference type="InterPro" id="IPR036986">
    <property type="entry name" value="S4_RNA-bd_sf"/>
</dbReference>
<sequence>MANVLDELLDRGYIKQFTHEEDTRKLLENEKVTFYIGFDPTADSLHVGHFIAMMFMAHMQRAGHRPIALLGGGTAMVGDPSGKTDMRKMLTKEQIQHNVDSIKKQMERFIDFSDDKALIVNNADWLLDLNYVDFLREVGVHFSVNRMLSAECFKQRLEKGLSFLEFNYMLMQGYDFYVLNQKYGCKMELGGDDQWSNMIAGVELVRRKAQGDAMAMTCTLLTNSQGQKMGKTVGGALWLDADKVSPFDFYQYWRNVDDADVEKCLALLTFLPMDEVRRLGALEGAEINGAKKILAFEVTKLVHGEEEAKKAEEAANALFSGGADMSNVPTVTIAKEDLGSTVLDIIAKTKIVPSKKEGRRLIEQGGLSINGEKIIDLTRTLNEDDFEDGSALIKRGKKNYNKIEIQ</sequence>
<evidence type="ECO:0000256" key="6">
    <source>
        <dbReference type="ARBA" id="ARBA00022884"/>
    </source>
</evidence>
<keyword evidence="6 12" id="KW-0694">RNA-binding</keyword>
<evidence type="ECO:0000313" key="14">
    <source>
        <dbReference type="EMBL" id="NFA43859.1"/>
    </source>
</evidence>
<dbReference type="AlphaFoldDB" id="A0A6M0SSW1"/>
<evidence type="ECO:0000256" key="5">
    <source>
        <dbReference type="ARBA" id="ARBA00022840"/>
    </source>
</evidence>
<accession>A0A6M0SSW1</accession>
<dbReference type="Gene3D" id="1.10.240.10">
    <property type="entry name" value="Tyrosyl-Transfer RNA Synthetase"/>
    <property type="match status" value="1"/>
</dbReference>
<reference evidence="14 15" key="1">
    <citation type="submission" date="2019-02" db="EMBL/GenBank/DDBJ databases">
        <title>Genome sequencing of Clostridium botulinum clinical isolates.</title>
        <authorList>
            <person name="Brunt J."/>
            <person name="Van Vliet A.H.M."/>
            <person name="Stringer S.C."/>
            <person name="Grant K.A."/>
            <person name="Carter A.C."/>
            <person name="Peck M.W."/>
        </authorList>
    </citation>
    <scope>NUCLEOTIDE SEQUENCE [LARGE SCALE GENOMIC DNA]</scope>
    <source>
        <strain evidence="14 15">H113700579</strain>
    </source>
</reference>
<dbReference type="GO" id="GO:0005829">
    <property type="term" value="C:cytosol"/>
    <property type="evidence" value="ECO:0007669"/>
    <property type="project" value="TreeGrafter"/>
</dbReference>
<evidence type="ECO:0000256" key="3">
    <source>
        <dbReference type="ARBA" id="ARBA00022598"/>
    </source>
</evidence>
<feature type="short sequence motif" description="'HIGH' region" evidence="11">
    <location>
        <begin position="40"/>
        <end position="49"/>
    </location>
</feature>
<dbReference type="PANTHER" id="PTHR11766">
    <property type="entry name" value="TYROSYL-TRNA SYNTHETASE"/>
    <property type="match status" value="1"/>
</dbReference>
<comment type="caution">
    <text evidence="14">The sequence shown here is derived from an EMBL/GenBank/DDBJ whole genome shotgun (WGS) entry which is preliminary data.</text>
</comment>
<organism evidence="14 15">
    <name type="scientific">Clostridium botulinum</name>
    <dbReference type="NCBI Taxonomy" id="1491"/>
    <lineage>
        <taxon>Bacteria</taxon>
        <taxon>Bacillati</taxon>
        <taxon>Bacillota</taxon>
        <taxon>Clostridia</taxon>
        <taxon>Eubacteriales</taxon>
        <taxon>Clostridiaceae</taxon>
        <taxon>Clostridium</taxon>
    </lineage>
</organism>